<reference evidence="8" key="3">
    <citation type="submission" date="2025-04" db="UniProtKB">
        <authorList>
            <consortium name="RefSeq"/>
        </authorList>
    </citation>
    <scope>IDENTIFICATION</scope>
    <source>
        <strain evidence="8">CBS 781.70</strain>
    </source>
</reference>
<dbReference type="AlphaFoldDB" id="A0A6G1GGC5"/>
<comment type="cofactor">
    <cofactor evidence="1 4">
        <name>heme</name>
        <dbReference type="ChEBI" id="CHEBI:30413"/>
    </cofactor>
</comment>
<reference evidence="6 8" key="1">
    <citation type="submission" date="2020-01" db="EMBL/GenBank/DDBJ databases">
        <authorList>
            <consortium name="DOE Joint Genome Institute"/>
            <person name="Haridas S."/>
            <person name="Albert R."/>
            <person name="Binder M."/>
            <person name="Bloem J."/>
            <person name="Labutti K."/>
            <person name="Salamov A."/>
            <person name="Andreopoulos B."/>
            <person name="Baker S.E."/>
            <person name="Barry K."/>
            <person name="Bills G."/>
            <person name="Bluhm B.H."/>
            <person name="Cannon C."/>
            <person name="Castanera R."/>
            <person name="Culley D.E."/>
            <person name="Daum C."/>
            <person name="Ezra D."/>
            <person name="Gonzalez J.B."/>
            <person name="Henrissat B."/>
            <person name="Kuo A."/>
            <person name="Liang C."/>
            <person name="Lipzen A."/>
            <person name="Lutzoni F."/>
            <person name="Magnuson J."/>
            <person name="Mondo S."/>
            <person name="Nolan M."/>
            <person name="Ohm R."/>
            <person name="Pangilinan J."/>
            <person name="Park H.-J."/>
            <person name="Ramirez L."/>
            <person name="Alfaro M."/>
            <person name="Sun H."/>
            <person name="Tritt A."/>
            <person name="Yoshinaga Y."/>
            <person name="Zwiers L.-H."/>
            <person name="Turgeon B.G."/>
            <person name="Goodwin S.B."/>
            <person name="Spatafora J.W."/>
            <person name="Crous P.W."/>
            <person name="Grigoriev I.V."/>
        </authorList>
    </citation>
    <scope>NUCLEOTIDE SEQUENCE</scope>
    <source>
        <strain evidence="6 8">CBS 781.70</strain>
    </source>
</reference>
<keyword evidence="2 4" id="KW-0479">Metal-binding</keyword>
<dbReference type="PRINTS" id="PR00463">
    <property type="entry name" value="EP450I"/>
</dbReference>
<dbReference type="OrthoDB" id="3934656at2759"/>
<organism evidence="6">
    <name type="scientific">Eremomyces bilateralis CBS 781.70</name>
    <dbReference type="NCBI Taxonomy" id="1392243"/>
    <lineage>
        <taxon>Eukaryota</taxon>
        <taxon>Fungi</taxon>
        <taxon>Dikarya</taxon>
        <taxon>Ascomycota</taxon>
        <taxon>Pezizomycotina</taxon>
        <taxon>Dothideomycetes</taxon>
        <taxon>Dothideomycetes incertae sedis</taxon>
        <taxon>Eremomycetales</taxon>
        <taxon>Eremomycetaceae</taxon>
        <taxon>Eremomyces</taxon>
    </lineage>
</organism>
<dbReference type="Pfam" id="PF00067">
    <property type="entry name" value="p450"/>
    <property type="match status" value="1"/>
</dbReference>
<dbReference type="PROSITE" id="PS00086">
    <property type="entry name" value="CYTOCHROME_P450"/>
    <property type="match status" value="1"/>
</dbReference>
<dbReference type="Proteomes" id="UP000504638">
    <property type="component" value="Unplaced"/>
</dbReference>
<reference evidence="8" key="2">
    <citation type="submission" date="2020-04" db="EMBL/GenBank/DDBJ databases">
        <authorList>
            <consortium name="NCBI Genome Project"/>
        </authorList>
    </citation>
    <scope>NUCLEOTIDE SEQUENCE</scope>
    <source>
        <strain evidence="8">CBS 781.70</strain>
    </source>
</reference>
<dbReference type="GO" id="GO:0004497">
    <property type="term" value="F:monooxygenase activity"/>
    <property type="evidence" value="ECO:0007669"/>
    <property type="project" value="UniProtKB-KW"/>
</dbReference>
<proteinExistence type="inferred from homology"/>
<dbReference type="GO" id="GO:0005506">
    <property type="term" value="F:iron ion binding"/>
    <property type="evidence" value="ECO:0007669"/>
    <property type="project" value="InterPro"/>
</dbReference>
<comment type="similarity">
    <text evidence="5">Belongs to the cytochrome P450 family.</text>
</comment>
<dbReference type="SUPFAM" id="SSF48264">
    <property type="entry name" value="Cytochrome P450"/>
    <property type="match status" value="1"/>
</dbReference>
<gene>
    <name evidence="6 8" type="ORF">P152DRAFT_445249</name>
</gene>
<dbReference type="InterPro" id="IPR001128">
    <property type="entry name" value="Cyt_P450"/>
</dbReference>
<dbReference type="CDD" id="cd11060">
    <property type="entry name" value="CYP57A1-like"/>
    <property type="match status" value="1"/>
</dbReference>
<dbReference type="InterPro" id="IPR017972">
    <property type="entry name" value="Cyt_P450_CS"/>
</dbReference>
<evidence type="ECO:0000256" key="2">
    <source>
        <dbReference type="ARBA" id="ARBA00022723"/>
    </source>
</evidence>
<dbReference type="PANTHER" id="PTHR24305">
    <property type="entry name" value="CYTOCHROME P450"/>
    <property type="match status" value="1"/>
</dbReference>
<dbReference type="GeneID" id="54418410"/>
<dbReference type="Gene3D" id="1.10.630.10">
    <property type="entry name" value="Cytochrome P450"/>
    <property type="match status" value="1"/>
</dbReference>
<evidence type="ECO:0000256" key="4">
    <source>
        <dbReference type="PIRSR" id="PIRSR602401-1"/>
    </source>
</evidence>
<dbReference type="PANTHER" id="PTHR24305:SF229">
    <property type="entry name" value="P450, PUTATIVE (EUROFUNG)-RELATED"/>
    <property type="match status" value="1"/>
</dbReference>
<evidence type="ECO:0000313" key="6">
    <source>
        <dbReference type="EMBL" id="KAF1817103.1"/>
    </source>
</evidence>
<sequence>MLLSLFAPPEGKISIPSLIVSVPVCSLVLWIVYCRTLHPLAKYPGPFLASFSRIWQLYRVFQGDMDVAHRDLHHRYGPVIRIAYDEVSISDASAIKDIYSAADVFAKTDFYTLLRPPFARYPDHFSSTDEKVHGQRRRIVNSLYSMTSVMESEGCIDQVSELFLRRMDDLAGEGKFFDLATWFQFYAFEVIGVLYFNKMFGNLENGWDVSGVTTALDTLLPIHFASCFVQRYLRPVFLLPGSLFSRVRGAIRGLSKLRDASLACVAERKNLVQDGRKTRADILDKMFRIYEERGKELDYNVIDVEVEIYAALFAGSDTTAISLTAIIYHLMKHPNAYDKLVEEIDKATDAGILSQPNIRHEEAMKLPYLDACCKEAMRLHPGIGWTVPRYVPKGGRTIVGQWFDEGIRVGINPAVTHFDRSVFGEDADQFNPDRWFRGDSVNMEKHMLVFGAGPRTCIAKNIALAEIRKLIPQLLRAYQLEMVDPGKEWKRANIWFNRVSGVEVRASKRSTS</sequence>
<evidence type="ECO:0000313" key="8">
    <source>
        <dbReference type="RefSeq" id="XP_033538734.1"/>
    </source>
</evidence>
<evidence type="ECO:0000256" key="1">
    <source>
        <dbReference type="ARBA" id="ARBA00001971"/>
    </source>
</evidence>
<dbReference type="InterPro" id="IPR050121">
    <property type="entry name" value="Cytochrome_P450_monoxygenase"/>
</dbReference>
<accession>A0A6G1GGC5</accession>
<name>A0A6G1GGC5_9PEZI</name>
<evidence type="ECO:0000256" key="3">
    <source>
        <dbReference type="ARBA" id="ARBA00023004"/>
    </source>
</evidence>
<dbReference type="InterPro" id="IPR036396">
    <property type="entry name" value="Cyt_P450_sf"/>
</dbReference>
<protein>
    <submittedName>
        <fullName evidence="6 8">Cytochrome P450</fullName>
    </submittedName>
</protein>
<keyword evidence="4 5" id="KW-0349">Heme</keyword>
<feature type="binding site" description="axial binding residue" evidence="4">
    <location>
        <position position="457"/>
    </location>
    <ligand>
        <name>heme</name>
        <dbReference type="ChEBI" id="CHEBI:30413"/>
    </ligand>
    <ligandPart>
        <name>Fe</name>
        <dbReference type="ChEBI" id="CHEBI:18248"/>
    </ligandPart>
</feature>
<keyword evidence="5" id="KW-0560">Oxidoreductase</keyword>
<dbReference type="GO" id="GO:0020037">
    <property type="term" value="F:heme binding"/>
    <property type="evidence" value="ECO:0007669"/>
    <property type="project" value="InterPro"/>
</dbReference>
<keyword evidence="5" id="KW-0503">Monooxygenase</keyword>
<dbReference type="RefSeq" id="XP_033538734.1">
    <property type="nucleotide sequence ID" value="XM_033677840.1"/>
</dbReference>
<dbReference type="GO" id="GO:0016705">
    <property type="term" value="F:oxidoreductase activity, acting on paired donors, with incorporation or reduction of molecular oxygen"/>
    <property type="evidence" value="ECO:0007669"/>
    <property type="project" value="InterPro"/>
</dbReference>
<dbReference type="PRINTS" id="PR00385">
    <property type="entry name" value="P450"/>
</dbReference>
<keyword evidence="7" id="KW-1185">Reference proteome</keyword>
<evidence type="ECO:0000256" key="5">
    <source>
        <dbReference type="RuleBase" id="RU000461"/>
    </source>
</evidence>
<keyword evidence="3 4" id="KW-0408">Iron</keyword>
<dbReference type="EMBL" id="ML975149">
    <property type="protein sequence ID" value="KAF1817103.1"/>
    <property type="molecule type" value="Genomic_DNA"/>
</dbReference>
<evidence type="ECO:0000313" key="7">
    <source>
        <dbReference type="Proteomes" id="UP000504638"/>
    </source>
</evidence>
<dbReference type="InterPro" id="IPR002401">
    <property type="entry name" value="Cyt_P450_E_grp-I"/>
</dbReference>